<comment type="caution">
    <text evidence="1">The sequence shown here is derived from an EMBL/GenBank/DDBJ whole genome shotgun (WGS) entry which is preliminary data.</text>
</comment>
<feature type="non-terminal residue" evidence="1">
    <location>
        <position position="1"/>
    </location>
</feature>
<name>A0ACA9L409_9GLOM</name>
<protein>
    <submittedName>
        <fullName evidence="1">6398_t:CDS:1</fullName>
    </submittedName>
</protein>
<evidence type="ECO:0000313" key="2">
    <source>
        <dbReference type="Proteomes" id="UP000789860"/>
    </source>
</evidence>
<evidence type="ECO:0000313" key="1">
    <source>
        <dbReference type="EMBL" id="CAG8509346.1"/>
    </source>
</evidence>
<dbReference type="Proteomes" id="UP000789860">
    <property type="component" value="Unassembled WGS sequence"/>
</dbReference>
<dbReference type="EMBL" id="CAJVPM010004124">
    <property type="protein sequence ID" value="CAG8509346.1"/>
    <property type="molecule type" value="Genomic_DNA"/>
</dbReference>
<keyword evidence="2" id="KW-1185">Reference proteome</keyword>
<reference evidence="1" key="1">
    <citation type="submission" date="2021-06" db="EMBL/GenBank/DDBJ databases">
        <authorList>
            <person name="Kallberg Y."/>
            <person name="Tangrot J."/>
            <person name="Rosling A."/>
        </authorList>
    </citation>
    <scope>NUCLEOTIDE SEQUENCE</scope>
    <source>
        <strain evidence="1">AU212A</strain>
    </source>
</reference>
<accession>A0ACA9L409</accession>
<sequence>KFDEFEEDIDELGEFDESEDIDDFVESDEKFKTIREFREADMMIPELSIALKECPDVIYTSKFINTHEISQRFEEKSDPAFNDLKIPDSMYVNIYNLFTAIDL</sequence>
<gene>
    <name evidence="1" type="ORF">SCALOS_LOCUS3586</name>
</gene>
<proteinExistence type="predicted"/>
<organism evidence="1 2">
    <name type="scientific">Scutellospora calospora</name>
    <dbReference type="NCBI Taxonomy" id="85575"/>
    <lineage>
        <taxon>Eukaryota</taxon>
        <taxon>Fungi</taxon>
        <taxon>Fungi incertae sedis</taxon>
        <taxon>Mucoromycota</taxon>
        <taxon>Glomeromycotina</taxon>
        <taxon>Glomeromycetes</taxon>
        <taxon>Diversisporales</taxon>
        <taxon>Gigasporaceae</taxon>
        <taxon>Scutellospora</taxon>
    </lineage>
</organism>